<dbReference type="OrthoDB" id="1430787at2759"/>
<protein>
    <recommendedName>
        <fullName evidence="3">Integrase zinc-binding domain-containing protein</fullName>
    </recommendedName>
</protein>
<evidence type="ECO:0000313" key="1">
    <source>
        <dbReference type="EMBL" id="RDX93220.1"/>
    </source>
</evidence>
<gene>
    <name evidence="1" type="ORF">CR513_24558</name>
</gene>
<sequence length="86" mass="10130">MTPWYADICNFLVVSTYPQGASRAYKARLESDAKYYIWDDPYHCILDSEIQSVLHLYHLASRGGHYGSSRIAQKVLDYRFYWPTIF</sequence>
<dbReference type="EMBL" id="QJKJ01004672">
    <property type="protein sequence ID" value="RDX93220.1"/>
    <property type="molecule type" value="Genomic_DNA"/>
</dbReference>
<keyword evidence="2" id="KW-1185">Reference proteome</keyword>
<dbReference type="Gene3D" id="1.10.340.70">
    <property type="match status" value="1"/>
</dbReference>
<name>A0A371GRS2_MUCPR</name>
<accession>A0A371GRS2</accession>
<comment type="caution">
    <text evidence="1">The sequence shown here is derived from an EMBL/GenBank/DDBJ whole genome shotgun (WGS) entry which is preliminary data.</text>
</comment>
<feature type="non-terminal residue" evidence="1">
    <location>
        <position position="1"/>
    </location>
</feature>
<evidence type="ECO:0000313" key="2">
    <source>
        <dbReference type="Proteomes" id="UP000257109"/>
    </source>
</evidence>
<proteinExistence type="predicted"/>
<dbReference type="Proteomes" id="UP000257109">
    <property type="component" value="Unassembled WGS sequence"/>
</dbReference>
<reference evidence="1" key="1">
    <citation type="submission" date="2018-05" db="EMBL/GenBank/DDBJ databases">
        <title>Draft genome of Mucuna pruriens seed.</title>
        <authorList>
            <person name="Nnadi N.E."/>
            <person name="Vos R."/>
            <person name="Hasami M.H."/>
            <person name="Devisetty U.K."/>
            <person name="Aguiy J.C."/>
        </authorList>
    </citation>
    <scope>NUCLEOTIDE SEQUENCE [LARGE SCALE GENOMIC DNA]</scope>
    <source>
        <strain evidence="1">JCA_2017</strain>
    </source>
</reference>
<dbReference type="AlphaFoldDB" id="A0A371GRS2"/>
<organism evidence="1 2">
    <name type="scientific">Mucuna pruriens</name>
    <name type="common">Velvet bean</name>
    <name type="synonym">Dolichos pruriens</name>
    <dbReference type="NCBI Taxonomy" id="157652"/>
    <lineage>
        <taxon>Eukaryota</taxon>
        <taxon>Viridiplantae</taxon>
        <taxon>Streptophyta</taxon>
        <taxon>Embryophyta</taxon>
        <taxon>Tracheophyta</taxon>
        <taxon>Spermatophyta</taxon>
        <taxon>Magnoliopsida</taxon>
        <taxon>eudicotyledons</taxon>
        <taxon>Gunneridae</taxon>
        <taxon>Pentapetalae</taxon>
        <taxon>rosids</taxon>
        <taxon>fabids</taxon>
        <taxon>Fabales</taxon>
        <taxon>Fabaceae</taxon>
        <taxon>Papilionoideae</taxon>
        <taxon>50 kb inversion clade</taxon>
        <taxon>NPAAA clade</taxon>
        <taxon>indigoferoid/millettioid clade</taxon>
        <taxon>Phaseoleae</taxon>
        <taxon>Mucuna</taxon>
    </lineage>
</organism>
<evidence type="ECO:0008006" key="3">
    <source>
        <dbReference type="Google" id="ProtNLM"/>
    </source>
</evidence>